<dbReference type="Proteomes" id="UP001060215">
    <property type="component" value="Chromosome 13"/>
</dbReference>
<keyword evidence="1" id="KW-0378">Hydrolase</keyword>
<proteinExistence type="predicted"/>
<dbReference type="EMBL" id="CM045770">
    <property type="protein sequence ID" value="KAI7991063.1"/>
    <property type="molecule type" value="Genomic_DNA"/>
</dbReference>
<name>A0ACC0FQG1_9ERIC</name>
<accession>A0ACC0FQG1</accession>
<evidence type="ECO:0000313" key="1">
    <source>
        <dbReference type="EMBL" id="KAI7991063.1"/>
    </source>
</evidence>
<evidence type="ECO:0000313" key="2">
    <source>
        <dbReference type="Proteomes" id="UP001060215"/>
    </source>
</evidence>
<organism evidence="1 2">
    <name type="scientific">Camellia lanceoleosa</name>
    <dbReference type="NCBI Taxonomy" id="1840588"/>
    <lineage>
        <taxon>Eukaryota</taxon>
        <taxon>Viridiplantae</taxon>
        <taxon>Streptophyta</taxon>
        <taxon>Embryophyta</taxon>
        <taxon>Tracheophyta</taxon>
        <taxon>Spermatophyta</taxon>
        <taxon>Magnoliopsida</taxon>
        <taxon>eudicotyledons</taxon>
        <taxon>Gunneridae</taxon>
        <taxon>Pentapetalae</taxon>
        <taxon>asterids</taxon>
        <taxon>Ericales</taxon>
        <taxon>Theaceae</taxon>
        <taxon>Camellia</taxon>
    </lineage>
</organism>
<protein>
    <submittedName>
        <fullName evidence="1">Epoxide hydrolase A</fullName>
    </submittedName>
</protein>
<keyword evidence="2" id="KW-1185">Reference proteome</keyword>
<gene>
    <name evidence="1" type="ORF">LOK49_LG12G01085</name>
</gene>
<sequence>MELGEVEKEFARVDTARLIKKFLTSRRPGPLCVPKEVVFGGSPHNPVIMPFWLSKEDINYYVTNFNRIGFTSGLNYYRALDL</sequence>
<reference evidence="1 2" key="1">
    <citation type="journal article" date="2022" name="Plant J.">
        <title>Chromosome-level genome of Camellia lanceoleosa provides a valuable resource for understanding genome evolution and self-incompatibility.</title>
        <authorList>
            <person name="Gong W."/>
            <person name="Xiao S."/>
            <person name="Wang L."/>
            <person name="Liao Z."/>
            <person name="Chang Y."/>
            <person name="Mo W."/>
            <person name="Hu G."/>
            <person name="Li W."/>
            <person name="Zhao G."/>
            <person name="Zhu H."/>
            <person name="Hu X."/>
            <person name="Ji K."/>
            <person name="Xiang X."/>
            <person name="Song Q."/>
            <person name="Yuan D."/>
            <person name="Jin S."/>
            <person name="Zhang L."/>
        </authorList>
    </citation>
    <scope>NUCLEOTIDE SEQUENCE [LARGE SCALE GENOMIC DNA]</scope>
    <source>
        <strain evidence="1">SQ_2022a</strain>
    </source>
</reference>
<comment type="caution">
    <text evidence="1">The sequence shown here is derived from an EMBL/GenBank/DDBJ whole genome shotgun (WGS) entry which is preliminary data.</text>
</comment>